<comment type="caution">
    <text evidence="1">The sequence shown here is derived from an EMBL/GenBank/DDBJ whole genome shotgun (WGS) entry which is preliminary data.</text>
</comment>
<dbReference type="RefSeq" id="XP_029236937.1">
    <property type="nucleotide sequence ID" value="XM_029383224.1"/>
</dbReference>
<dbReference type="Proteomes" id="UP000283634">
    <property type="component" value="Unassembled WGS sequence"/>
</dbReference>
<name>A0A3R7N941_TRYRA</name>
<dbReference type="AlphaFoldDB" id="A0A3R7N941"/>
<proteinExistence type="predicted"/>
<dbReference type="EMBL" id="MKGL01000230">
    <property type="protein sequence ID" value="RNF02481.1"/>
    <property type="molecule type" value="Genomic_DNA"/>
</dbReference>
<protein>
    <submittedName>
        <fullName evidence="1">Uncharacterized protein</fullName>
    </submittedName>
</protein>
<accession>A0A3R7N941</accession>
<dbReference type="GeneID" id="40330310"/>
<evidence type="ECO:0000313" key="1">
    <source>
        <dbReference type="EMBL" id="RNF02481.1"/>
    </source>
</evidence>
<dbReference type="VEuPathDB" id="TriTrypDB:TRSC58_06423"/>
<evidence type="ECO:0000313" key="2">
    <source>
        <dbReference type="Proteomes" id="UP000283634"/>
    </source>
</evidence>
<sequence length="115" mass="12106">MGDGERTLHEGLQELHARKLHGGVLWLLARRASPTPQPEQKLLKAATTVACTASTCVMLKSAGGNVVGDEDGEDRVSSVLQTGCASGTPRQGSIFLPFLVCSFLRDGSASTLRAL</sequence>
<organism evidence="1 2">
    <name type="scientific">Trypanosoma rangeli</name>
    <dbReference type="NCBI Taxonomy" id="5698"/>
    <lineage>
        <taxon>Eukaryota</taxon>
        <taxon>Discoba</taxon>
        <taxon>Euglenozoa</taxon>
        <taxon>Kinetoplastea</taxon>
        <taxon>Metakinetoplastina</taxon>
        <taxon>Trypanosomatida</taxon>
        <taxon>Trypanosomatidae</taxon>
        <taxon>Trypanosoma</taxon>
        <taxon>Herpetosoma</taxon>
    </lineage>
</organism>
<gene>
    <name evidence="1" type="ORF">TraAM80_06377</name>
</gene>
<keyword evidence="2" id="KW-1185">Reference proteome</keyword>
<reference evidence="1 2" key="1">
    <citation type="journal article" date="2018" name="BMC Genomics">
        <title>Genomic comparison of Trypanosoma conorhini and Trypanosoma rangeli to Trypanosoma cruzi strains of high and low virulence.</title>
        <authorList>
            <person name="Bradwell K.R."/>
            <person name="Koparde V.N."/>
            <person name="Matveyev A.V."/>
            <person name="Serrano M.G."/>
            <person name="Alves J.M."/>
            <person name="Parikh H."/>
            <person name="Huang B."/>
            <person name="Lee V."/>
            <person name="Espinosa-Alvarez O."/>
            <person name="Ortiz P.A."/>
            <person name="Costa-Martins A.G."/>
            <person name="Teixeira M.M."/>
            <person name="Buck G.A."/>
        </authorList>
    </citation>
    <scope>NUCLEOTIDE SEQUENCE [LARGE SCALE GENOMIC DNA]</scope>
    <source>
        <strain evidence="1 2">AM80</strain>
    </source>
</reference>